<dbReference type="PANTHER" id="PTHR44329">
    <property type="entry name" value="SERINE/THREONINE-PROTEIN KINASE TNNI3K-RELATED"/>
    <property type="match status" value="1"/>
</dbReference>
<keyword evidence="7" id="KW-1185">Reference proteome</keyword>
<dbReference type="InterPro" id="IPR011009">
    <property type="entry name" value="Kinase-like_dom_sf"/>
</dbReference>
<name>A0A9N9PH22_9GLOM</name>
<evidence type="ECO:0000259" key="5">
    <source>
        <dbReference type="PROSITE" id="PS50011"/>
    </source>
</evidence>
<keyword evidence="1" id="KW-0808">Transferase</keyword>
<keyword evidence="3" id="KW-0418">Kinase</keyword>
<keyword evidence="4" id="KW-0067">ATP-binding</keyword>
<dbReference type="Gene3D" id="1.10.510.10">
    <property type="entry name" value="Transferase(Phosphotransferase) domain 1"/>
    <property type="match status" value="1"/>
</dbReference>
<dbReference type="AlphaFoldDB" id="A0A9N9PH22"/>
<gene>
    <name evidence="6" type="ORF">RFULGI_LOCUS19554</name>
</gene>
<dbReference type="SUPFAM" id="SSF56112">
    <property type="entry name" value="Protein kinase-like (PK-like)"/>
    <property type="match status" value="1"/>
</dbReference>
<dbReference type="InterPro" id="IPR001245">
    <property type="entry name" value="Ser-Thr/Tyr_kinase_cat_dom"/>
</dbReference>
<evidence type="ECO:0000313" key="7">
    <source>
        <dbReference type="Proteomes" id="UP000789396"/>
    </source>
</evidence>
<dbReference type="PROSITE" id="PS50011">
    <property type="entry name" value="PROTEIN_KINASE_DOM"/>
    <property type="match status" value="1"/>
</dbReference>
<dbReference type="GO" id="GO:0004674">
    <property type="term" value="F:protein serine/threonine kinase activity"/>
    <property type="evidence" value="ECO:0007669"/>
    <property type="project" value="TreeGrafter"/>
</dbReference>
<dbReference type="PANTHER" id="PTHR44329:SF288">
    <property type="entry name" value="MITOGEN-ACTIVATED PROTEIN KINASE KINASE KINASE 20"/>
    <property type="match status" value="1"/>
</dbReference>
<keyword evidence="2" id="KW-0547">Nucleotide-binding</keyword>
<protein>
    <submittedName>
        <fullName evidence="6">12785_t:CDS:1</fullName>
    </submittedName>
</protein>
<comment type="caution">
    <text evidence="6">The sequence shown here is derived from an EMBL/GenBank/DDBJ whole genome shotgun (WGS) entry which is preliminary data.</text>
</comment>
<evidence type="ECO:0000256" key="1">
    <source>
        <dbReference type="ARBA" id="ARBA00022679"/>
    </source>
</evidence>
<accession>A0A9N9PH22</accession>
<reference evidence="6" key="1">
    <citation type="submission" date="2021-06" db="EMBL/GenBank/DDBJ databases">
        <authorList>
            <person name="Kallberg Y."/>
            <person name="Tangrot J."/>
            <person name="Rosling A."/>
        </authorList>
    </citation>
    <scope>NUCLEOTIDE SEQUENCE</scope>
    <source>
        <strain evidence="6">IN212</strain>
    </source>
</reference>
<dbReference type="Proteomes" id="UP000789396">
    <property type="component" value="Unassembled WGS sequence"/>
</dbReference>
<feature type="non-terminal residue" evidence="6">
    <location>
        <position position="110"/>
    </location>
</feature>
<evidence type="ECO:0000256" key="4">
    <source>
        <dbReference type="ARBA" id="ARBA00022840"/>
    </source>
</evidence>
<dbReference type="Pfam" id="PF07714">
    <property type="entry name" value="PK_Tyr_Ser-Thr"/>
    <property type="match status" value="1"/>
</dbReference>
<dbReference type="EMBL" id="CAJVPZ010098355">
    <property type="protein sequence ID" value="CAG8820023.1"/>
    <property type="molecule type" value="Genomic_DNA"/>
</dbReference>
<evidence type="ECO:0000256" key="2">
    <source>
        <dbReference type="ARBA" id="ARBA00022741"/>
    </source>
</evidence>
<organism evidence="6 7">
    <name type="scientific">Racocetra fulgida</name>
    <dbReference type="NCBI Taxonomy" id="60492"/>
    <lineage>
        <taxon>Eukaryota</taxon>
        <taxon>Fungi</taxon>
        <taxon>Fungi incertae sedis</taxon>
        <taxon>Mucoromycota</taxon>
        <taxon>Glomeromycotina</taxon>
        <taxon>Glomeromycetes</taxon>
        <taxon>Diversisporales</taxon>
        <taxon>Gigasporaceae</taxon>
        <taxon>Racocetra</taxon>
    </lineage>
</organism>
<dbReference type="InterPro" id="IPR051681">
    <property type="entry name" value="Ser/Thr_Kinases-Pseudokinases"/>
</dbReference>
<sequence length="110" mass="12246">SFRSAYIADLGLSTLANIGSSDKVCGIMPYIAPEVLYKNEYSKASDVYSFAIIAYEIVSGHLAYYGIAHDVHLARNIYYHGLRPSIPTHIPKVIAELITECWDAQPDKRP</sequence>
<proteinExistence type="predicted"/>
<feature type="domain" description="Protein kinase" evidence="5">
    <location>
        <begin position="1"/>
        <end position="110"/>
    </location>
</feature>
<dbReference type="GO" id="GO:0005524">
    <property type="term" value="F:ATP binding"/>
    <property type="evidence" value="ECO:0007669"/>
    <property type="project" value="UniProtKB-KW"/>
</dbReference>
<evidence type="ECO:0000256" key="3">
    <source>
        <dbReference type="ARBA" id="ARBA00022777"/>
    </source>
</evidence>
<evidence type="ECO:0000313" key="6">
    <source>
        <dbReference type="EMBL" id="CAG8820023.1"/>
    </source>
</evidence>
<dbReference type="InterPro" id="IPR000719">
    <property type="entry name" value="Prot_kinase_dom"/>
</dbReference>
<feature type="non-terminal residue" evidence="6">
    <location>
        <position position="1"/>
    </location>
</feature>
<dbReference type="OrthoDB" id="2403434at2759"/>